<reference evidence="1" key="1">
    <citation type="journal article" date="2014" name="Front. Microbiol.">
        <title>High frequency of phylogenetically diverse reductive dehalogenase-homologous genes in deep subseafloor sedimentary metagenomes.</title>
        <authorList>
            <person name="Kawai M."/>
            <person name="Futagami T."/>
            <person name="Toyoda A."/>
            <person name="Takaki Y."/>
            <person name="Nishi S."/>
            <person name="Hori S."/>
            <person name="Arai W."/>
            <person name="Tsubouchi T."/>
            <person name="Morono Y."/>
            <person name="Uchiyama I."/>
            <person name="Ito T."/>
            <person name="Fujiyama A."/>
            <person name="Inagaki F."/>
            <person name="Takami H."/>
        </authorList>
    </citation>
    <scope>NUCLEOTIDE SEQUENCE</scope>
    <source>
        <strain evidence="1">Expedition CK06-06</strain>
    </source>
</reference>
<accession>X1S8G3</accession>
<name>X1S8G3_9ZZZZ</name>
<dbReference type="EMBL" id="BARW01001023">
    <property type="protein sequence ID" value="GAI71720.1"/>
    <property type="molecule type" value="Genomic_DNA"/>
</dbReference>
<dbReference type="AlphaFoldDB" id="X1S8G3"/>
<organism evidence="1">
    <name type="scientific">marine sediment metagenome</name>
    <dbReference type="NCBI Taxonomy" id="412755"/>
    <lineage>
        <taxon>unclassified sequences</taxon>
        <taxon>metagenomes</taxon>
        <taxon>ecological metagenomes</taxon>
    </lineage>
</organism>
<comment type="caution">
    <text evidence="1">The sequence shown here is derived from an EMBL/GenBank/DDBJ whole genome shotgun (WGS) entry which is preliminary data.</text>
</comment>
<sequence length="51" mass="5460">MRPPSGRQIRELRITEVAEIPSDLPAISITSGSSETISSIALIKACHISIN</sequence>
<evidence type="ECO:0000313" key="1">
    <source>
        <dbReference type="EMBL" id="GAI71720.1"/>
    </source>
</evidence>
<protein>
    <submittedName>
        <fullName evidence="1">Uncharacterized protein</fullName>
    </submittedName>
</protein>
<proteinExistence type="predicted"/>
<gene>
    <name evidence="1" type="ORF">S12H4_03579</name>
</gene>